<feature type="non-terminal residue" evidence="1">
    <location>
        <position position="1"/>
    </location>
</feature>
<evidence type="ECO:0008006" key="2">
    <source>
        <dbReference type="Google" id="ProtNLM"/>
    </source>
</evidence>
<gene>
    <name evidence="1" type="ORF">METZ01_LOCUS75979</name>
</gene>
<accession>A0A381U4F6</accession>
<organism evidence="1">
    <name type="scientific">marine metagenome</name>
    <dbReference type="NCBI Taxonomy" id="408172"/>
    <lineage>
        <taxon>unclassified sequences</taxon>
        <taxon>metagenomes</taxon>
        <taxon>ecological metagenomes</taxon>
    </lineage>
</organism>
<dbReference type="AlphaFoldDB" id="A0A381U4F6"/>
<dbReference type="InterPro" id="IPR036291">
    <property type="entry name" value="NAD(P)-bd_dom_sf"/>
</dbReference>
<reference evidence="1" key="1">
    <citation type="submission" date="2018-05" db="EMBL/GenBank/DDBJ databases">
        <authorList>
            <person name="Lanie J.A."/>
            <person name="Ng W.-L."/>
            <person name="Kazmierczak K.M."/>
            <person name="Andrzejewski T.M."/>
            <person name="Davidsen T.M."/>
            <person name="Wayne K.J."/>
            <person name="Tettelin H."/>
            <person name="Glass J.I."/>
            <person name="Rusch D."/>
            <person name="Podicherti R."/>
            <person name="Tsui H.-C.T."/>
            <person name="Winkler M.E."/>
        </authorList>
    </citation>
    <scope>NUCLEOTIDE SEQUENCE</scope>
</reference>
<name>A0A381U4F6_9ZZZZ</name>
<dbReference type="SUPFAM" id="SSF51735">
    <property type="entry name" value="NAD(P)-binding Rossmann-fold domains"/>
    <property type="match status" value="1"/>
</dbReference>
<proteinExistence type="predicted"/>
<dbReference type="PANTHER" id="PTHR43796:SF2">
    <property type="entry name" value="CARBOXYNORSPERMIDINE SYNTHASE"/>
    <property type="match status" value="1"/>
</dbReference>
<dbReference type="PANTHER" id="PTHR43796">
    <property type="entry name" value="CARBOXYNORSPERMIDINE SYNTHASE"/>
    <property type="match status" value="1"/>
</dbReference>
<sequence>VSRVTILGAGAVGTRVARHLLADGSADPPNAIDRVLLRDVDPERLTGALAILDRAATEGRVEVEHAPFPEELDADVVVVATPRGTQVAAVKSALSAGVPVVLSGDGLAETVAVARLANDAHERGVPVVLGAGFTPGLSCVLAAHACSWFDQVDEIHVAKAGAGGPACAVVHHRALSRLSYDWQGGDWRRRSGGSGRELCWFPEPVGPMDCYRAALPDPVLLHHAFPEVGRITARMAASRIDRLTAPLPMLSPTHVEGGVGAVRVEVRGRRGTTQDVCVLGVAERPAVAAAAVAATTVEWALADRLRVRGMAGLAEMVEPVAFISEVADRGLVAEIFEGEHAVV</sequence>
<dbReference type="Gene3D" id="3.30.360.10">
    <property type="entry name" value="Dihydrodipicolinate Reductase, domain 2"/>
    <property type="match status" value="1"/>
</dbReference>
<dbReference type="Gene3D" id="3.40.50.720">
    <property type="entry name" value="NAD(P)-binding Rossmann-like Domain"/>
    <property type="match status" value="1"/>
</dbReference>
<protein>
    <recommendedName>
        <fullName evidence="2">Gfo/Idh/MocA-like oxidoreductase N-terminal domain-containing protein</fullName>
    </recommendedName>
</protein>
<evidence type="ECO:0000313" key="1">
    <source>
        <dbReference type="EMBL" id="SVA23125.1"/>
    </source>
</evidence>
<dbReference type="EMBL" id="UINC01005719">
    <property type="protein sequence ID" value="SVA23125.1"/>
    <property type="molecule type" value="Genomic_DNA"/>
</dbReference>